<sequence>MVPLAPNGPTSYVVQVKPPRARVAKLLRHFDMLLGLVVILLVAIDSVTNNWAINDYIGDAYAFLTPLATVSHASDLTAQYSFPVASGLDDVSKIGFWMINHTVHAMVTKSPDVYFISVGSFPLSASIDQCKMLVATYPFDMVASSTAYLGVASNAVTYYKGSALSHLFTTEMRANASMQDDVLQSLGYAPGRTGTDMRLTTGVSVANHSRLQSTRIGFFKLFPKSFCTGCSPVPELGFGHCRATMVYDDAAKTLELVSSVNDVGSVYKVGLLLPQSAFSSASHYVKAVAILFAVGGYLASRRTVQWADFESLKLDSIFSKILRTISPKYFPYPSLALRFDMFCYNSDIFVFFFAIGVLLDMSNCLYFLRVMNLYNADAPSFRYLVQTYALTMRFLWINCAVLKVLKLIWNLVSTSSYNGESMIMRYLNLTSVTSLYASALMLVYVPPYIEYTNSVTHDLNQKTQPLDEIHVVAFESFYLRAVPAVLVLFAINLVVILAADHLLYYKSWQLVVKNSLARQAIFNSSSILCDYLSGIEPDLSAGSKGSMLICKARRLSTLQWFFMNHVTCFGLPEKELRAKKKMLQTSSVTTTTTDDLTSVKCMVVQDNDRNVHLLDAQLADITPLVYNIKILKDTTVVLH</sequence>
<feature type="transmembrane region" description="Helical" evidence="1">
    <location>
        <begin position="26"/>
        <end position="44"/>
    </location>
</feature>
<dbReference type="GeneID" id="19957986"/>
<dbReference type="OMA" id="NAVTYYK"/>
<reference evidence="2 3" key="1">
    <citation type="submission" date="2012-04" db="EMBL/GenBank/DDBJ databases">
        <title>The Genome Sequence of Saprolegnia declina VS20.</title>
        <authorList>
            <consortium name="The Broad Institute Genome Sequencing Platform"/>
            <person name="Russ C."/>
            <person name="Nusbaum C."/>
            <person name="Tyler B."/>
            <person name="van West P."/>
            <person name="Dieguez-Uribeondo J."/>
            <person name="de Bruijn I."/>
            <person name="Tripathy S."/>
            <person name="Jiang R."/>
            <person name="Young S.K."/>
            <person name="Zeng Q."/>
            <person name="Gargeya S."/>
            <person name="Fitzgerald M."/>
            <person name="Haas B."/>
            <person name="Abouelleil A."/>
            <person name="Alvarado L."/>
            <person name="Arachchi H.M."/>
            <person name="Berlin A."/>
            <person name="Chapman S.B."/>
            <person name="Goldberg J."/>
            <person name="Griggs A."/>
            <person name="Gujja S."/>
            <person name="Hansen M."/>
            <person name="Howarth C."/>
            <person name="Imamovic A."/>
            <person name="Larimer J."/>
            <person name="McCowen C."/>
            <person name="Montmayeur A."/>
            <person name="Murphy C."/>
            <person name="Neiman D."/>
            <person name="Pearson M."/>
            <person name="Priest M."/>
            <person name="Roberts A."/>
            <person name="Saif S."/>
            <person name="Shea T."/>
            <person name="Sisk P."/>
            <person name="Sykes S."/>
            <person name="Wortman J."/>
            <person name="Nusbaum C."/>
            <person name="Birren B."/>
        </authorList>
    </citation>
    <scope>NUCLEOTIDE SEQUENCE [LARGE SCALE GENOMIC DNA]</scope>
    <source>
        <strain evidence="2 3">VS20</strain>
    </source>
</reference>
<proteinExistence type="predicted"/>
<dbReference type="InParanoid" id="T0PV17"/>
<evidence type="ECO:0000256" key="1">
    <source>
        <dbReference type="SAM" id="Phobius"/>
    </source>
</evidence>
<feature type="transmembrane region" description="Helical" evidence="1">
    <location>
        <begin position="348"/>
        <end position="368"/>
    </location>
</feature>
<keyword evidence="1" id="KW-0472">Membrane</keyword>
<keyword evidence="3" id="KW-1185">Reference proteome</keyword>
<feature type="transmembrane region" description="Helical" evidence="1">
    <location>
        <begin position="477"/>
        <end position="499"/>
    </location>
</feature>
<feature type="transmembrane region" description="Helical" evidence="1">
    <location>
        <begin position="388"/>
        <end position="405"/>
    </location>
</feature>
<evidence type="ECO:0000313" key="2">
    <source>
        <dbReference type="EMBL" id="EQC24850.1"/>
    </source>
</evidence>
<organism evidence="2 3">
    <name type="scientific">Saprolegnia diclina (strain VS20)</name>
    <dbReference type="NCBI Taxonomy" id="1156394"/>
    <lineage>
        <taxon>Eukaryota</taxon>
        <taxon>Sar</taxon>
        <taxon>Stramenopiles</taxon>
        <taxon>Oomycota</taxon>
        <taxon>Saprolegniomycetes</taxon>
        <taxon>Saprolegniales</taxon>
        <taxon>Saprolegniaceae</taxon>
        <taxon>Saprolegnia</taxon>
    </lineage>
</organism>
<dbReference type="OrthoDB" id="81328at2759"/>
<gene>
    <name evidence="2" type="ORF">SDRG_17259</name>
</gene>
<evidence type="ECO:0000313" key="3">
    <source>
        <dbReference type="Proteomes" id="UP000030762"/>
    </source>
</evidence>
<dbReference type="EMBL" id="JH767364">
    <property type="protein sequence ID" value="EQC24850.1"/>
    <property type="molecule type" value="Genomic_DNA"/>
</dbReference>
<name>T0PV17_SAPDV</name>
<protein>
    <submittedName>
        <fullName evidence="2">Uncharacterized protein</fullName>
    </submittedName>
</protein>
<feature type="transmembrane region" description="Helical" evidence="1">
    <location>
        <begin position="426"/>
        <end position="445"/>
    </location>
</feature>
<dbReference type="AlphaFoldDB" id="T0PV17"/>
<dbReference type="Proteomes" id="UP000030762">
    <property type="component" value="Unassembled WGS sequence"/>
</dbReference>
<keyword evidence="1" id="KW-1133">Transmembrane helix</keyword>
<accession>T0PV17</accession>
<dbReference type="VEuPathDB" id="FungiDB:SDRG_17259"/>
<keyword evidence="1" id="KW-0812">Transmembrane</keyword>
<dbReference type="RefSeq" id="XP_008621721.1">
    <property type="nucleotide sequence ID" value="XM_008623499.1"/>
</dbReference>